<dbReference type="InterPro" id="IPR050439">
    <property type="entry name" value="ADAMTS_ADAMTS-like"/>
</dbReference>
<dbReference type="Gene3D" id="2.20.100.10">
    <property type="entry name" value="Thrombospondin type-1 (TSP1) repeat"/>
    <property type="match status" value="37"/>
</dbReference>
<feature type="non-terminal residue" evidence="5">
    <location>
        <position position="2224"/>
    </location>
</feature>
<comment type="caution">
    <text evidence="5">The sequence shown here is derived from an EMBL/GenBank/DDBJ whole genome shotgun (WGS) entry which is preliminary data.</text>
</comment>
<dbReference type="InterPro" id="IPR000884">
    <property type="entry name" value="TSP1_rpt"/>
</dbReference>
<keyword evidence="6" id="KW-1185">Reference proteome</keyword>
<accession>A0ABN8SCK2</accession>
<evidence type="ECO:0000256" key="1">
    <source>
        <dbReference type="ARBA" id="ARBA00004613"/>
    </source>
</evidence>
<organism evidence="5 6">
    <name type="scientific">Porites evermanni</name>
    <dbReference type="NCBI Taxonomy" id="104178"/>
    <lineage>
        <taxon>Eukaryota</taxon>
        <taxon>Metazoa</taxon>
        <taxon>Cnidaria</taxon>
        <taxon>Anthozoa</taxon>
        <taxon>Hexacorallia</taxon>
        <taxon>Scleractinia</taxon>
        <taxon>Fungiina</taxon>
        <taxon>Poritidae</taxon>
        <taxon>Porites</taxon>
    </lineage>
</organism>
<keyword evidence="2" id="KW-0964">Secreted</keyword>
<evidence type="ECO:0000256" key="3">
    <source>
        <dbReference type="ARBA" id="ARBA00022723"/>
    </source>
</evidence>
<dbReference type="InterPro" id="IPR036383">
    <property type="entry name" value="TSP1_rpt_sf"/>
</dbReference>
<evidence type="ECO:0000259" key="4">
    <source>
        <dbReference type="PROSITE" id="PS51046"/>
    </source>
</evidence>
<keyword evidence="3" id="KW-0479">Metal-binding</keyword>
<dbReference type="PROSITE" id="PS51046">
    <property type="entry name" value="GON"/>
    <property type="match status" value="1"/>
</dbReference>
<dbReference type="PANTHER" id="PTHR13723">
    <property type="entry name" value="ADAMTS A DISINTEGRIN AND METALLOPROTEASE WITH THROMBOSPONDIN MOTIFS PROTEASE"/>
    <property type="match status" value="1"/>
</dbReference>
<protein>
    <recommendedName>
        <fullName evidence="4">GON domain-containing protein</fullName>
    </recommendedName>
</protein>
<feature type="domain" description="GON" evidence="4">
    <location>
        <begin position="2018"/>
        <end position="2220"/>
    </location>
</feature>
<proteinExistence type="predicted"/>
<dbReference type="Proteomes" id="UP001159427">
    <property type="component" value="Unassembled WGS sequence"/>
</dbReference>
<name>A0ABN8SCK2_9CNID</name>
<evidence type="ECO:0000313" key="5">
    <source>
        <dbReference type="EMBL" id="CAH3189279.1"/>
    </source>
</evidence>
<reference evidence="5 6" key="1">
    <citation type="submission" date="2022-05" db="EMBL/GenBank/DDBJ databases">
        <authorList>
            <consortium name="Genoscope - CEA"/>
            <person name="William W."/>
        </authorList>
    </citation>
    <scope>NUCLEOTIDE SEQUENCE [LARGE SCALE GENOMIC DNA]</scope>
</reference>
<dbReference type="SUPFAM" id="SSF82895">
    <property type="entry name" value="TSP-1 type 1 repeat"/>
    <property type="match status" value="37"/>
</dbReference>
<gene>
    <name evidence="5" type="ORF">PEVE_00019201</name>
</gene>
<comment type="subcellular location">
    <subcellularLocation>
        <location evidence="1">Secreted</location>
    </subcellularLocation>
</comment>
<sequence>MMTRQIMCLSPGKVARPLTEEKCSAATRPQSHKVCKTQECSTLYKIDHEGDLDDHYWRLSMWTPCSVSCGEKPGTQYRDVECVLVRGRQQNVVDENHCAHTPKPADLKECQVLPCTTWRHGSWGGCSRLCGKGVQLRVVKCTYDNFKITVDKNCDLKSKPRSERPCEIRECISTSAVPTTTPVPTTPQAVPSWKAGTWGQCSVTCGLGVRKRTVECSDKSSSCEARTKPETTASCNLKACPQWKTSHWGECSVTCGQGQRQREVQCRYEDGKASNECDESNKPKSVLDCVLGECPVWREEPWGECSVSCGEGIRQRSVSCRLASGQLSPGCSGENKPAFREACNIRPCPTWITGDWGKCSVTCDSGIKVRSVECSDKDFSCDARTKPQTTTQCNLKPCPRWKTSPWGECSVTCGQGQRQREVQCRYEDGTTSNQCNRGKKPESIMDCVLGDCPTWREEPWGECSVSCGEGIKRRSVSCRLPSGQLSPGCNKENKPAAREDCNIRPCPTWITGDWGKCSVTCGAGIKVRSVECSDKDFSCNEITKPKAKTRCNLKECPEWKTSPWEECSVSCGNGTRRRSVNCRLQNGQLTPGCDEENRPVTIEACNIRQCPTWITRDWGECSLTCGSGIKLRVVECSDKDFPCDARTKPQTTAQCNPEPCPEWKASAWGQCSVSCGVGVRQRGVYCISQNGRLSSGCAQRTKPFTNEACNKRPCPTWLTGDWGKCSLTCGSGIKLRVVECSDKDFPCDARTKPQTTAQCNPEPCPEWKASAWGQCSVSCGVGVRQRGVYCISRNGRLSSGCAQKTKPFTNEACNKRPCPTWLTGEWGKCSVTCGLGVKKRSVECSDKDVSCDARTKPQTTAQCNLKTCPQWKTSPWGECSVSCGSGLRRRLVRCHGESSRCDYRSRPKSVERCNFGTCPTWKTGTWSRCSKTCGNGIKTRPVYCHGLNAQCDVKTKPVSRTHCNLGPCAEWKVGDWQQCTVTCGRGWRRRTVECTTRRLRCDYRTKPDVYDMCDMGKCPVWKAGRLGECSVSCGEGVRRRSVECTGGEGKCNSRTQPTSTIRCNLGSCPQWKVGQWSQCSVSCGNGVKSRSVDCSGNRGKCDVQTKPTSTDTCNLGSCPVWKVGNWGRCSVSCGSGLRRRLVRCHGESSRCDYRSRPKSVERCNFGTCPTWKTGTWSRCSKTCGNGIKTRPVNCHGLNAQCDVKTKPVSRTHCNLGPCAEWKVGDWQQCTVTCGRGWRRRTVECTTRRLRCDYRTKPDVYDMCDMGKCPVWKAGRLGECSVSCGEGVRRRSVECTGGEGKCNSRTQPTSTIRCNLGSCPQWKVGQWSQCSVSCGNGVKSRSVDCSGNRGKCDVQTKPTSTDTCNLGSCPVWKVANWGRCSVTCGDGFRKREVTCSRLDVSCDAGKKPQATSSCNPGSCPEWKVGEWGKCTVTCGNGFRRRAVVCSGGTNKCDSISKPEAIARCNPGTCPTWTAGEWSKCSVTCGSGRKQREVTCSRSDATCDAANKPASTAKCELGACPRWEIGDWGQCSVTCGSGIKTRAVHCSGVFNKCDPSKRPASSTSCSSAPCPRWKVDAWSKCSASCGEGVKERLVECVVVDTKSSACDTGTKPAAQASCNLGQCPRWKIGEWTECSVTCGSGIKQRKIECVSGVDALCDERTKPLATGKCDLGRCPRWHTGRWTVCSRTCGKGIKRRAVGCFSMTTRKQINDEACEPKLRPATQSECTIKSCIPEARWRKGSWGKCSVYCGIGEKSRDVWCSAKNGKRVPDEYCAGEHKPRMTRSCNKNRRCGEWEIGLWTECSKTCGDGTRRRPVRCLHQLDYKDDTFCDSRTRPSEQQPCSQRACPRVRSIYQWQTSTWSECSSSCGYGQKSRDIWCVDLSRQNVSDALCNPESKPESSAACYGSKCSSQWKHGDWSPCSRTCARGYQYRVVECVGNTDCDKRTKPPVWRPCNRGECGSFLFWTVEKWSKCSVSCGHGVMRRLVKCFARNGSYIDDSFCTTPTSRKPEDTRSCQMKACPPKTCKDIQLISGLQNDGEQSLNVQGRELQVYCHAMMSQEPKEYITLRTGPANNFAEIYPKRLRNAWQCPGNGSHFEECDCEDEDYQQSGASYYSKIRIDLSAMKIIPEDKEFASTRGLNPPAYGTAGDCYSAQGRCPQGRFSINLKETGIRLTSKVMWGSTGQAYSQVIYRYPEGQQVIGKCGGRCGICRPENDVGLKIELVEGKS</sequence>
<dbReference type="Pfam" id="PF19030">
    <property type="entry name" value="TSP1_ADAMTS"/>
    <property type="match status" value="37"/>
</dbReference>
<evidence type="ECO:0000313" key="6">
    <source>
        <dbReference type="Proteomes" id="UP001159427"/>
    </source>
</evidence>
<dbReference type="PANTHER" id="PTHR13723:SF278">
    <property type="entry name" value="ADAM METALLOPEPTIDASE WITH THROMBOSPONDIN TYPE 1 MOTIF A, ISOFORM B"/>
    <property type="match status" value="1"/>
</dbReference>
<dbReference type="PROSITE" id="PS50092">
    <property type="entry name" value="TSP1"/>
    <property type="match status" value="37"/>
</dbReference>
<dbReference type="EMBL" id="CALNXI010002598">
    <property type="protein sequence ID" value="CAH3189279.1"/>
    <property type="molecule type" value="Genomic_DNA"/>
</dbReference>
<dbReference type="InterPro" id="IPR012314">
    <property type="entry name" value="Pept_M12B_GON-ADAMTSs"/>
</dbReference>
<dbReference type="SMART" id="SM00209">
    <property type="entry name" value="TSP1"/>
    <property type="match status" value="37"/>
</dbReference>
<dbReference type="Pfam" id="PF08685">
    <property type="entry name" value="GON"/>
    <property type="match status" value="1"/>
</dbReference>
<evidence type="ECO:0000256" key="2">
    <source>
        <dbReference type="ARBA" id="ARBA00022525"/>
    </source>
</evidence>